<evidence type="ECO:0000256" key="12">
    <source>
        <dbReference type="SAM" id="Phobius"/>
    </source>
</evidence>
<keyword evidence="9" id="KW-0496">Mitochondrion</keyword>
<dbReference type="GO" id="GO:0046872">
    <property type="term" value="F:metal ion binding"/>
    <property type="evidence" value="ECO:0007669"/>
    <property type="project" value="UniProtKB-UniRule"/>
</dbReference>
<dbReference type="Pfam" id="PF01432">
    <property type="entry name" value="Peptidase_M3"/>
    <property type="match status" value="1"/>
</dbReference>
<evidence type="ECO:0000313" key="15">
    <source>
        <dbReference type="Proteomes" id="UP000604046"/>
    </source>
</evidence>
<dbReference type="InterPro" id="IPR045090">
    <property type="entry name" value="Pept_M3A_M3B"/>
</dbReference>
<dbReference type="InterPro" id="IPR001567">
    <property type="entry name" value="Pept_M3A_M3B_dom"/>
</dbReference>
<keyword evidence="7" id="KW-0809">Transit peptide</keyword>
<keyword evidence="8 10" id="KW-0482">Metalloprotease</keyword>
<dbReference type="OrthoDB" id="17530at2759"/>
<evidence type="ECO:0000256" key="5">
    <source>
        <dbReference type="ARBA" id="ARBA00022801"/>
    </source>
</evidence>
<evidence type="ECO:0000256" key="8">
    <source>
        <dbReference type="ARBA" id="ARBA00023049"/>
    </source>
</evidence>
<keyword evidence="12" id="KW-0812">Transmembrane</keyword>
<comment type="subcellular location">
    <subcellularLocation>
        <location evidence="1">Mitochondrion</location>
    </subcellularLocation>
</comment>
<evidence type="ECO:0000256" key="11">
    <source>
        <dbReference type="SAM" id="MobiDB-lite"/>
    </source>
</evidence>
<keyword evidence="5 10" id="KW-0378">Hydrolase</keyword>
<accession>A0A812T3C0</accession>
<keyword evidence="15" id="KW-1185">Reference proteome</keyword>
<evidence type="ECO:0000256" key="2">
    <source>
        <dbReference type="ARBA" id="ARBA00006040"/>
    </source>
</evidence>
<evidence type="ECO:0000256" key="10">
    <source>
        <dbReference type="RuleBase" id="RU003435"/>
    </source>
</evidence>
<evidence type="ECO:0000259" key="13">
    <source>
        <dbReference type="Pfam" id="PF01432"/>
    </source>
</evidence>
<evidence type="ECO:0000313" key="14">
    <source>
        <dbReference type="EMBL" id="CAE7508345.1"/>
    </source>
</evidence>
<dbReference type="PANTHER" id="PTHR11804">
    <property type="entry name" value="PROTEASE M3 THIMET OLIGOPEPTIDASE-RELATED"/>
    <property type="match status" value="1"/>
</dbReference>
<organism evidence="14 15">
    <name type="scientific">Symbiodinium natans</name>
    <dbReference type="NCBI Taxonomy" id="878477"/>
    <lineage>
        <taxon>Eukaryota</taxon>
        <taxon>Sar</taxon>
        <taxon>Alveolata</taxon>
        <taxon>Dinophyceae</taxon>
        <taxon>Suessiales</taxon>
        <taxon>Symbiodiniaceae</taxon>
        <taxon>Symbiodinium</taxon>
    </lineage>
</organism>
<dbReference type="GO" id="GO:0006518">
    <property type="term" value="P:peptide metabolic process"/>
    <property type="evidence" value="ECO:0007669"/>
    <property type="project" value="TreeGrafter"/>
</dbReference>
<dbReference type="Gene3D" id="3.40.390.10">
    <property type="entry name" value="Collagenase (Catalytic Domain)"/>
    <property type="match status" value="1"/>
</dbReference>
<protein>
    <submittedName>
        <fullName evidence="14">OCT1 protein</fullName>
    </submittedName>
</protein>
<feature type="transmembrane region" description="Helical" evidence="12">
    <location>
        <begin position="7"/>
        <end position="28"/>
    </location>
</feature>
<dbReference type="EMBL" id="CAJNDS010002518">
    <property type="protein sequence ID" value="CAE7508345.1"/>
    <property type="molecule type" value="Genomic_DNA"/>
</dbReference>
<dbReference type="GO" id="GO:0005739">
    <property type="term" value="C:mitochondrion"/>
    <property type="evidence" value="ECO:0007669"/>
    <property type="project" value="UniProtKB-SubCell"/>
</dbReference>
<dbReference type="CDD" id="cd06457">
    <property type="entry name" value="M3A_MIP"/>
    <property type="match status" value="1"/>
</dbReference>
<keyword evidence="6 10" id="KW-0862">Zinc</keyword>
<dbReference type="GO" id="GO:0006508">
    <property type="term" value="P:proteolysis"/>
    <property type="evidence" value="ECO:0007669"/>
    <property type="project" value="UniProtKB-KW"/>
</dbReference>
<evidence type="ECO:0000256" key="9">
    <source>
        <dbReference type="ARBA" id="ARBA00023128"/>
    </source>
</evidence>
<keyword evidence="12" id="KW-0472">Membrane</keyword>
<evidence type="ECO:0000256" key="1">
    <source>
        <dbReference type="ARBA" id="ARBA00004173"/>
    </source>
</evidence>
<dbReference type="InterPro" id="IPR033851">
    <property type="entry name" value="M3A_MIP"/>
</dbReference>
<evidence type="ECO:0000256" key="6">
    <source>
        <dbReference type="ARBA" id="ARBA00022833"/>
    </source>
</evidence>
<comment type="caution">
    <text evidence="14">The sequence shown here is derived from an EMBL/GenBank/DDBJ whole genome shotgun (WGS) entry which is preliminary data.</text>
</comment>
<reference evidence="14" key="1">
    <citation type="submission" date="2021-02" db="EMBL/GenBank/DDBJ databases">
        <authorList>
            <person name="Dougan E. K."/>
            <person name="Rhodes N."/>
            <person name="Thang M."/>
            <person name="Chan C."/>
        </authorList>
    </citation>
    <scope>NUCLEOTIDE SEQUENCE</scope>
</reference>
<evidence type="ECO:0000256" key="7">
    <source>
        <dbReference type="ARBA" id="ARBA00022946"/>
    </source>
</evidence>
<feature type="domain" description="Peptidase M3A/M3B catalytic" evidence="13">
    <location>
        <begin position="371"/>
        <end position="793"/>
    </location>
</feature>
<dbReference type="InterPro" id="IPR024079">
    <property type="entry name" value="MetalloPept_cat_dom_sf"/>
</dbReference>
<feature type="transmembrane region" description="Helical" evidence="12">
    <location>
        <begin position="34"/>
        <end position="55"/>
    </location>
</feature>
<dbReference type="PANTHER" id="PTHR11804:SF79">
    <property type="entry name" value="MITOCHONDRIAL INTERMEDIATE PEPTIDASE"/>
    <property type="match status" value="1"/>
</dbReference>
<dbReference type="GO" id="GO:0004222">
    <property type="term" value="F:metalloendopeptidase activity"/>
    <property type="evidence" value="ECO:0007669"/>
    <property type="project" value="InterPro"/>
</dbReference>
<name>A0A812T3C0_9DINO</name>
<sequence>MGCHEALVLALPLATGRLIVGLILSSQAKRFSDFLPLSMGVLVASAWILVTVKLGEALPRILEQASALRCLHIVACGLSAGAMLLTVSLAQRDFIAPVLSRVPETWFVHLGDCGETQASVLLVIVVSVQDSLQLHCRSGSRGFFFKKSEGPLLGIQGLDSAEAFPVLAADAVSQSRKQLAGLESCRPLEAVSLLDDVSNGLCQIADAAELIRNVHPDEVYSTHASSAIQEIAGYMSEVNLDTSVYNCMKDAESSGDAESMPLEAHTILHHMRESMEHEGVHLAQAEKQSCLEMLDAEQQLAFDIVQRQEHVRQQVSAETEGAWLPASSLDTLNLHRWRLKRRAAPGGEEVHIPRDTFLADRVLKVVACGEARRRMHQAQQKRDAVGEEMMLQLLSVRQQLAKVRGYDTWAHYAQREALFEGPDKVRQFLEATWECLKPGFVAEMQLLAEEKRALSGASTVETLEPWDVPFLLQRCKEKHTEADQVSEYLTYGSLMKGVELVLSQLLGLGFVQEVPEPGEVWHPSVQKFALRDGERTVGILYLDPFPRKGKKVQSAQFTLQGSKILADGRLQTPKTCLVYALPPESQSLSTSFAVTFMHEIGHAVHSLLSETHFQHLSGTRGTIDFVEFPSHLFEHFVLDPDCLAMYASHAGTGAELPQNLRAAHRLRPFGHFEAVQQLVYAMVDQAFYSFHPSEASDLQTHLQGMLGTFEQDLDGPFNASLLELLGLSTATARFDHLVHYGGSYYCYLFNRALSAHVWRRSFRPDPFNRETGQRLHSLLRGGSVVQTLDVIRDLCPGDPAFAAHEVPLDAMMAETLGAMSFLLALDLLTPEVDTTIVLPLGLGTLLLRLMLPLKVQSVFQVPIIFLLTDCWSLGLVLTKVIWRLVQSDVILHNLHRETEVVWEEAQGSLTNLFFNLRAHWRLWRMLVFPMLEAVVFHLVLPRTAALTLLQLMEPGSEYLKAALLMYCYHIGLTVRITRSLSENLQLVWHELLSKARRCLSTLDSSANEISSCSGTVFTGRLVRPFSEMPPKRSKSVEPPKPPKRSKSQVTASLFQSLRRKLLRRRRRRHLAPKRSWMERHDPSRTSELPTLRCRSARRWCEARRSLNWRCRRRVTWNRRLFLNRERRKRLSYELPLRRDRRRNFASARRA</sequence>
<proteinExistence type="inferred from homology"/>
<dbReference type="InterPro" id="IPR024077">
    <property type="entry name" value="Neurolysin/TOP_dom2"/>
</dbReference>
<feature type="region of interest" description="Disordered" evidence="11">
    <location>
        <begin position="1025"/>
        <end position="1050"/>
    </location>
</feature>
<dbReference type="AlphaFoldDB" id="A0A812T3C0"/>
<keyword evidence="4 10" id="KW-0479">Metal-binding</keyword>
<comment type="cofactor">
    <cofactor evidence="10">
        <name>Zn(2+)</name>
        <dbReference type="ChEBI" id="CHEBI:29105"/>
    </cofactor>
    <text evidence="10">Binds 1 zinc ion.</text>
</comment>
<gene>
    <name evidence="14" type="primary">OCT1</name>
    <name evidence="14" type="ORF">SNAT2548_LOCUS28467</name>
</gene>
<dbReference type="SUPFAM" id="SSF55486">
    <property type="entry name" value="Metalloproteases ('zincins'), catalytic domain"/>
    <property type="match status" value="1"/>
</dbReference>
<evidence type="ECO:0000256" key="4">
    <source>
        <dbReference type="ARBA" id="ARBA00022723"/>
    </source>
</evidence>
<dbReference type="Gene3D" id="1.10.1370.10">
    <property type="entry name" value="Neurolysin, domain 3"/>
    <property type="match status" value="1"/>
</dbReference>
<comment type="similarity">
    <text evidence="2 10">Belongs to the peptidase M3 family.</text>
</comment>
<evidence type="ECO:0000256" key="3">
    <source>
        <dbReference type="ARBA" id="ARBA00022670"/>
    </source>
</evidence>
<keyword evidence="3 10" id="KW-0645">Protease</keyword>
<keyword evidence="12" id="KW-1133">Transmembrane helix</keyword>
<feature type="transmembrane region" description="Helical" evidence="12">
    <location>
        <begin position="67"/>
        <end position="90"/>
    </location>
</feature>
<dbReference type="Proteomes" id="UP000604046">
    <property type="component" value="Unassembled WGS sequence"/>
</dbReference>